<dbReference type="GO" id="GO:0009228">
    <property type="term" value="P:thiamine biosynthetic process"/>
    <property type="evidence" value="ECO:0007669"/>
    <property type="project" value="UniProtKB-KW"/>
</dbReference>
<feature type="domain" description="Thiamine phosphate synthase/TenI" evidence="3">
    <location>
        <begin position="15"/>
        <end position="82"/>
    </location>
</feature>
<dbReference type="PANTHER" id="PTHR20857:SF23">
    <property type="entry name" value="THIAMINE BIOSYNTHETIC BIFUNCTIONAL ENZYME"/>
    <property type="match status" value="1"/>
</dbReference>
<proteinExistence type="predicted"/>
<dbReference type="PANTHER" id="PTHR20857">
    <property type="entry name" value="THIAMINE-PHOSPHATE PYROPHOSPHORYLASE"/>
    <property type="match status" value="1"/>
</dbReference>
<dbReference type="EMBL" id="AUZY01012374">
    <property type="protein sequence ID" value="EQD30268.1"/>
    <property type="molecule type" value="Genomic_DNA"/>
</dbReference>
<feature type="non-terminal residue" evidence="4">
    <location>
        <position position="1"/>
    </location>
</feature>
<dbReference type="InterPro" id="IPR022998">
    <property type="entry name" value="ThiamineP_synth_TenI"/>
</dbReference>
<name>T0YAW2_9ZZZZ</name>
<dbReference type="InterPro" id="IPR036206">
    <property type="entry name" value="ThiamineP_synth_sf"/>
</dbReference>
<accession>T0YAW2</accession>
<dbReference type="CDD" id="cd00564">
    <property type="entry name" value="TMP_TenI"/>
    <property type="match status" value="1"/>
</dbReference>
<sequence>YGITSRDFGMSHEDSAIIFLKSGIGIIQYREKYASKEAQISEANRIKSLCRDYGAMFIVNDLADVAAAVNADGLHIGQSDIGMPRQDGSSPAV</sequence>
<reference evidence="4" key="2">
    <citation type="journal article" date="2014" name="ISME J.">
        <title>Microbial stratification in low pH oxic and suboxic macroscopic growths along an acid mine drainage.</title>
        <authorList>
            <person name="Mendez-Garcia C."/>
            <person name="Mesa V."/>
            <person name="Sprenger R.R."/>
            <person name="Richter M."/>
            <person name="Diez M.S."/>
            <person name="Solano J."/>
            <person name="Bargiela R."/>
            <person name="Golyshina O.V."/>
            <person name="Manteca A."/>
            <person name="Ramos J.L."/>
            <person name="Gallego J.R."/>
            <person name="Llorente I."/>
            <person name="Martins Dos Santos V.A."/>
            <person name="Jensen O.N."/>
            <person name="Pelaez A.I."/>
            <person name="Sanchez J."/>
            <person name="Ferrer M."/>
        </authorList>
    </citation>
    <scope>NUCLEOTIDE SEQUENCE</scope>
</reference>
<dbReference type="GO" id="GO:0005737">
    <property type="term" value="C:cytoplasm"/>
    <property type="evidence" value="ECO:0007669"/>
    <property type="project" value="TreeGrafter"/>
</dbReference>
<dbReference type="AlphaFoldDB" id="T0YAW2"/>
<evidence type="ECO:0000256" key="1">
    <source>
        <dbReference type="ARBA" id="ARBA00004948"/>
    </source>
</evidence>
<reference evidence="4" key="1">
    <citation type="submission" date="2013-08" db="EMBL/GenBank/DDBJ databases">
        <authorList>
            <person name="Mendez C."/>
            <person name="Richter M."/>
            <person name="Ferrer M."/>
            <person name="Sanchez J."/>
        </authorList>
    </citation>
    <scope>NUCLEOTIDE SEQUENCE</scope>
</reference>
<keyword evidence="2" id="KW-0784">Thiamine biosynthesis</keyword>
<dbReference type="Gene3D" id="3.20.20.70">
    <property type="entry name" value="Aldolase class I"/>
    <property type="match status" value="1"/>
</dbReference>
<evidence type="ECO:0000313" key="4">
    <source>
        <dbReference type="EMBL" id="EQD30268.1"/>
    </source>
</evidence>
<organism evidence="4">
    <name type="scientific">mine drainage metagenome</name>
    <dbReference type="NCBI Taxonomy" id="410659"/>
    <lineage>
        <taxon>unclassified sequences</taxon>
        <taxon>metagenomes</taxon>
        <taxon>ecological metagenomes</taxon>
    </lineage>
</organism>
<gene>
    <name evidence="4" type="ORF">B1B_18488</name>
</gene>
<evidence type="ECO:0000259" key="3">
    <source>
        <dbReference type="Pfam" id="PF02581"/>
    </source>
</evidence>
<keyword evidence="4" id="KW-0808">Transferase</keyword>
<dbReference type="InterPro" id="IPR013785">
    <property type="entry name" value="Aldolase_TIM"/>
</dbReference>
<comment type="caution">
    <text evidence="4">The sequence shown here is derived from an EMBL/GenBank/DDBJ whole genome shotgun (WGS) entry which is preliminary data.</text>
</comment>
<dbReference type="SUPFAM" id="SSF51391">
    <property type="entry name" value="Thiamin phosphate synthase"/>
    <property type="match status" value="1"/>
</dbReference>
<evidence type="ECO:0000256" key="2">
    <source>
        <dbReference type="ARBA" id="ARBA00022977"/>
    </source>
</evidence>
<comment type="pathway">
    <text evidence="1">Cofactor biosynthesis; thiamine diphosphate biosynthesis.</text>
</comment>
<dbReference type="EC" id="2.5.1.3" evidence="4"/>
<protein>
    <submittedName>
        <fullName evidence="4">Thiamine monophosphate synthase domain protein</fullName>
        <ecNumber evidence="4">2.5.1.3</ecNumber>
    </submittedName>
</protein>
<dbReference type="GO" id="GO:0004789">
    <property type="term" value="F:thiamine-phosphate diphosphorylase activity"/>
    <property type="evidence" value="ECO:0007669"/>
    <property type="project" value="UniProtKB-EC"/>
</dbReference>
<dbReference type="Pfam" id="PF02581">
    <property type="entry name" value="TMP-TENI"/>
    <property type="match status" value="1"/>
</dbReference>